<dbReference type="EMBL" id="CP063169">
    <property type="protein sequence ID" value="QOR72445.1"/>
    <property type="molecule type" value="Genomic_DNA"/>
</dbReference>
<reference evidence="3 4" key="1">
    <citation type="submission" date="2020-10" db="EMBL/GenBank/DDBJ databases">
        <title>Haloactinobacterium sp. RN3S43, a bacterium isolated from saline soil.</title>
        <authorList>
            <person name="Sun J.-Q."/>
        </authorList>
    </citation>
    <scope>NUCLEOTIDE SEQUENCE [LARGE SCALE GENOMIC DNA]</scope>
    <source>
        <strain evidence="3 4">RN3S43</strain>
    </source>
</reference>
<dbReference type="InterPro" id="IPR011009">
    <property type="entry name" value="Kinase-like_dom_sf"/>
</dbReference>
<keyword evidence="4" id="KW-1185">Reference proteome</keyword>
<dbReference type="AlphaFoldDB" id="A0A7M1SY29"/>
<dbReference type="Gene3D" id="3.90.1200.10">
    <property type="match status" value="1"/>
</dbReference>
<dbReference type="SUPFAM" id="SSF56112">
    <property type="entry name" value="Protein kinase-like (PK-like)"/>
    <property type="match status" value="1"/>
</dbReference>
<dbReference type="Proteomes" id="UP000593758">
    <property type="component" value="Chromosome"/>
</dbReference>
<dbReference type="Pfam" id="PF01636">
    <property type="entry name" value="APH"/>
    <property type="match status" value="1"/>
</dbReference>
<feature type="domain" description="Aminoglycoside phosphotransferase" evidence="2">
    <location>
        <begin position="66"/>
        <end position="281"/>
    </location>
</feature>
<gene>
    <name evidence="3" type="ORF">IM660_09590</name>
</gene>
<evidence type="ECO:0000259" key="2">
    <source>
        <dbReference type="Pfam" id="PF01636"/>
    </source>
</evidence>
<dbReference type="PANTHER" id="PTHR21064:SF6">
    <property type="entry name" value="AMINOGLYCOSIDE PHOSPHOTRANSFERASE DOMAIN-CONTAINING PROTEIN"/>
    <property type="match status" value="1"/>
</dbReference>
<dbReference type="RefSeq" id="WP_193499082.1">
    <property type="nucleotide sequence ID" value="NZ_CP063169.1"/>
</dbReference>
<evidence type="ECO:0000313" key="4">
    <source>
        <dbReference type="Proteomes" id="UP000593758"/>
    </source>
</evidence>
<dbReference type="KEGG" id="halt:IM660_09590"/>
<protein>
    <submittedName>
        <fullName evidence="3">Phosphotransferase</fullName>
    </submittedName>
</protein>
<sequence>MECDRGPRLEMLWESCDPQQTLAQRFGFADADAVEGWLRVTLATYWDVTVESCERIVISDHNALAWLTTASGSLIAKWSAAPELFPRLSRVARLTQWLDGQGLPVSAPLPSLDGAVQVEVDGASMALQHVIDGDMLDVGDPQQVRAAGVALGELHQALGRSPAAEEPVSQRETFVPMMSRIARWLESEQPHVPKPAQQALRRLVGSAPVLDDVPQLLHGDFRSANVLCSGSSVVGVLDFEEVRFDHCVDELARSAVLLGTRFHDWGPVSPEVHAQFLAGYETVRYLSPSEQHWWDVLVLWYTLAFVPVGHDPTGWAESARNLTVGR</sequence>
<proteinExistence type="inferred from homology"/>
<keyword evidence="3" id="KW-0808">Transferase</keyword>
<accession>A0A7M1SY29</accession>
<dbReference type="GO" id="GO:0019202">
    <property type="term" value="F:amino acid kinase activity"/>
    <property type="evidence" value="ECO:0007669"/>
    <property type="project" value="TreeGrafter"/>
</dbReference>
<evidence type="ECO:0000313" key="3">
    <source>
        <dbReference type="EMBL" id="QOR72445.1"/>
    </source>
</evidence>
<comment type="similarity">
    <text evidence="1">Belongs to the pseudomonas-type ThrB family.</text>
</comment>
<dbReference type="InterPro" id="IPR002575">
    <property type="entry name" value="Aminoglycoside_PTrfase"/>
</dbReference>
<evidence type="ECO:0000256" key="1">
    <source>
        <dbReference type="ARBA" id="ARBA00038240"/>
    </source>
</evidence>
<dbReference type="PANTHER" id="PTHR21064">
    <property type="entry name" value="AMINOGLYCOSIDE PHOSPHOTRANSFERASE DOMAIN-CONTAINING PROTEIN-RELATED"/>
    <property type="match status" value="1"/>
</dbReference>
<organism evidence="3 4">
    <name type="scientific">Ruania alkalisoli</name>
    <dbReference type="NCBI Taxonomy" id="2779775"/>
    <lineage>
        <taxon>Bacteria</taxon>
        <taxon>Bacillati</taxon>
        <taxon>Actinomycetota</taxon>
        <taxon>Actinomycetes</taxon>
        <taxon>Micrococcales</taxon>
        <taxon>Ruaniaceae</taxon>
        <taxon>Ruania</taxon>
    </lineage>
</organism>
<name>A0A7M1SY29_9MICO</name>
<dbReference type="InterPro" id="IPR050249">
    <property type="entry name" value="Pseudomonas-type_ThrB"/>
</dbReference>